<protein>
    <submittedName>
        <fullName evidence="3">Glycosyltransferase family 1 protein</fullName>
    </submittedName>
</protein>
<dbReference type="PANTHER" id="PTHR48050:SF13">
    <property type="entry name" value="STEROL 3-BETA-GLUCOSYLTRANSFERASE UGT80A2"/>
    <property type="match status" value="1"/>
</dbReference>
<dbReference type="Gene3D" id="3.40.50.2000">
    <property type="entry name" value="Glycogen Phosphorylase B"/>
    <property type="match status" value="2"/>
</dbReference>
<dbReference type="InterPro" id="IPR002213">
    <property type="entry name" value="UDP_glucos_trans"/>
</dbReference>
<comment type="caution">
    <text evidence="3">The sequence shown here is derived from an EMBL/GenBank/DDBJ whole genome shotgun (WGS) entry which is preliminary data.</text>
</comment>
<dbReference type="InterPro" id="IPR050426">
    <property type="entry name" value="Glycosyltransferase_28"/>
</dbReference>
<keyword evidence="4" id="KW-1185">Reference proteome</keyword>
<dbReference type="Proteomes" id="UP001285441">
    <property type="component" value="Unassembled WGS sequence"/>
</dbReference>
<dbReference type="SUPFAM" id="SSF53756">
    <property type="entry name" value="UDP-Glycosyltransferase/glycogen phosphorylase"/>
    <property type="match status" value="1"/>
</dbReference>
<evidence type="ECO:0000313" key="3">
    <source>
        <dbReference type="EMBL" id="KAK3369952.1"/>
    </source>
</evidence>
<dbReference type="EMBL" id="JAULSW010000009">
    <property type="protein sequence ID" value="KAK3369952.1"/>
    <property type="molecule type" value="Genomic_DNA"/>
</dbReference>
<evidence type="ECO:0000313" key="4">
    <source>
        <dbReference type="Proteomes" id="UP001285441"/>
    </source>
</evidence>
<evidence type="ECO:0000256" key="1">
    <source>
        <dbReference type="ARBA" id="ARBA00022679"/>
    </source>
</evidence>
<dbReference type="GO" id="GO:0016758">
    <property type="term" value="F:hexosyltransferase activity"/>
    <property type="evidence" value="ECO:0007669"/>
    <property type="project" value="UniProtKB-ARBA"/>
</dbReference>
<dbReference type="InterPro" id="IPR010610">
    <property type="entry name" value="EryCIII-like_C"/>
</dbReference>
<sequence>MAQTNGKHASVEPVIVAAAFPAFGHSGGPAQICNHLSKKGYKVYFISSPDFKKAAEHNGVDFVVNTYWPRLEYFQEREQIPDPHKRIISDFKAVFGEAIPPNFKLLKETLARARVENPSAPIVILHEVLYQGLLPFLYGAPLPDGFDALPPIVNFSTSNNFASDPMIPPFGPSLPYALTEENIALWAQIRASMKPSEKELNDHYNAIMKDLGSTQEMTGWLWDTVLEIGAVTLFPASASTDYPHTTDVSKRYKYIGGLPLKPLGPDYQPPEWWPLITDNAALPDAERKKVVFVTQGTVSMDYTQLITPTIRALSNRDDLIVVVTLGARGATLPVDEQAGGIKKLPDNTKVVDFIPYDLVLKFADLFVSNAGYNGYMHGVMNGVPQVLSGMDADKGEVSQRAEYSGVAVNLHTQTPTEEAILAGVEKILKDGKYAKRAAELKKENEDLSSLGTVERIINELAEGKYSVDD</sequence>
<gene>
    <name evidence="3" type="ORF">B0H63DRAFT_304602</name>
</gene>
<dbReference type="PANTHER" id="PTHR48050">
    <property type="entry name" value="STEROL 3-BETA-GLUCOSYLTRANSFERASE"/>
    <property type="match status" value="1"/>
</dbReference>
<organism evidence="3 4">
    <name type="scientific">Podospora didyma</name>
    <dbReference type="NCBI Taxonomy" id="330526"/>
    <lineage>
        <taxon>Eukaryota</taxon>
        <taxon>Fungi</taxon>
        <taxon>Dikarya</taxon>
        <taxon>Ascomycota</taxon>
        <taxon>Pezizomycotina</taxon>
        <taxon>Sordariomycetes</taxon>
        <taxon>Sordariomycetidae</taxon>
        <taxon>Sordariales</taxon>
        <taxon>Podosporaceae</taxon>
        <taxon>Podospora</taxon>
    </lineage>
</organism>
<dbReference type="Pfam" id="PF06722">
    <property type="entry name" value="EryCIII-like_C"/>
    <property type="match status" value="1"/>
</dbReference>
<name>A0AAE0K5E7_9PEZI</name>
<reference evidence="3" key="2">
    <citation type="submission" date="2023-06" db="EMBL/GenBank/DDBJ databases">
        <authorList>
            <consortium name="Lawrence Berkeley National Laboratory"/>
            <person name="Haridas S."/>
            <person name="Hensen N."/>
            <person name="Bonometti L."/>
            <person name="Westerberg I."/>
            <person name="Brannstrom I.O."/>
            <person name="Guillou S."/>
            <person name="Cros-Aarteil S."/>
            <person name="Calhoun S."/>
            <person name="Kuo A."/>
            <person name="Mondo S."/>
            <person name="Pangilinan J."/>
            <person name="Riley R."/>
            <person name="LaButti K."/>
            <person name="Andreopoulos B."/>
            <person name="Lipzen A."/>
            <person name="Chen C."/>
            <person name="Yanf M."/>
            <person name="Daum C."/>
            <person name="Ng V."/>
            <person name="Clum A."/>
            <person name="Steindorff A."/>
            <person name="Ohm R."/>
            <person name="Martin F."/>
            <person name="Silar P."/>
            <person name="Natvig D."/>
            <person name="Lalanne C."/>
            <person name="Gautier V."/>
            <person name="Ament-velasquez S.L."/>
            <person name="Kruys A."/>
            <person name="Hutchinson M.I."/>
            <person name="Powell A.J."/>
            <person name="Barry K."/>
            <person name="Miller A.N."/>
            <person name="Grigoriev I.V."/>
            <person name="Debuchy R."/>
            <person name="Gladieux P."/>
            <person name="Thoren M.H."/>
            <person name="Johannesson H."/>
        </authorList>
    </citation>
    <scope>NUCLEOTIDE SEQUENCE</scope>
    <source>
        <strain evidence="3">CBS 232.78</strain>
    </source>
</reference>
<evidence type="ECO:0000259" key="2">
    <source>
        <dbReference type="Pfam" id="PF06722"/>
    </source>
</evidence>
<keyword evidence="1" id="KW-0808">Transferase</keyword>
<reference evidence="3" key="1">
    <citation type="journal article" date="2023" name="Mol. Phylogenet. Evol.">
        <title>Genome-scale phylogeny and comparative genomics of the fungal order Sordariales.</title>
        <authorList>
            <person name="Hensen N."/>
            <person name="Bonometti L."/>
            <person name="Westerberg I."/>
            <person name="Brannstrom I.O."/>
            <person name="Guillou S."/>
            <person name="Cros-Aarteil S."/>
            <person name="Calhoun S."/>
            <person name="Haridas S."/>
            <person name="Kuo A."/>
            <person name="Mondo S."/>
            <person name="Pangilinan J."/>
            <person name="Riley R."/>
            <person name="LaButti K."/>
            <person name="Andreopoulos B."/>
            <person name="Lipzen A."/>
            <person name="Chen C."/>
            <person name="Yan M."/>
            <person name="Daum C."/>
            <person name="Ng V."/>
            <person name="Clum A."/>
            <person name="Steindorff A."/>
            <person name="Ohm R.A."/>
            <person name="Martin F."/>
            <person name="Silar P."/>
            <person name="Natvig D.O."/>
            <person name="Lalanne C."/>
            <person name="Gautier V."/>
            <person name="Ament-Velasquez S.L."/>
            <person name="Kruys A."/>
            <person name="Hutchinson M.I."/>
            <person name="Powell A.J."/>
            <person name="Barry K."/>
            <person name="Miller A.N."/>
            <person name="Grigoriev I.V."/>
            <person name="Debuchy R."/>
            <person name="Gladieux P."/>
            <person name="Hiltunen Thoren M."/>
            <person name="Johannesson H."/>
        </authorList>
    </citation>
    <scope>NUCLEOTIDE SEQUENCE</scope>
    <source>
        <strain evidence="3">CBS 232.78</strain>
    </source>
</reference>
<dbReference type="AlphaFoldDB" id="A0AAE0K5E7"/>
<proteinExistence type="predicted"/>
<dbReference type="GO" id="GO:0008194">
    <property type="term" value="F:UDP-glycosyltransferase activity"/>
    <property type="evidence" value="ECO:0007669"/>
    <property type="project" value="InterPro"/>
</dbReference>
<dbReference type="CDD" id="cd03784">
    <property type="entry name" value="GT1_Gtf-like"/>
    <property type="match status" value="1"/>
</dbReference>
<feature type="domain" description="Erythromycin biosynthesis protein CIII-like C-terminal" evidence="2">
    <location>
        <begin position="336"/>
        <end position="444"/>
    </location>
</feature>
<accession>A0AAE0K5E7</accession>